<evidence type="ECO:0000313" key="2">
    <source>
        <dbReference type="Proteomes" id="UP001501414"/>
    </source>
</evidence>
<accession>A0ABN1Y788</accession>
<dbReference type="EMBL" id="BAAAJK010000048">
    <property type="protein sequence ID" value="GAA1399683.1"/>
    <property type="molecule type" value="Genomic_DNA"/>
</dbReference>
<evidence type="ECO:0000313" key="1">
    <source>
        <dbReference type="EMBL" id="GAA1399683.1"/>
    </source>
</evidence>
<organism evidence="1 2">
    <name type="scientific">Pseudonocardia kongjuensis</name>
    <dbReference type="NCBI Taxonomy" id="102227"/>
    <lineage>
        <taxon>Bacteria</taxon>
        <taxon>Bacillati</taxon>
        <taxon>Actinomycetota</taxon>
        <taxon>Actinomycetes</taxon>
        <taxon>Pseudonocardiales</taxon>
        <taxon>Pseudonocardiaceae</taxon>
        <taxon>Pseudonocardia</taxon>
    </lineage>
</organism>
<keyword evidence="2" id="KW-1185">Reference proteome</keyword>
<name>A0ABN1Y788_9PSEU</name>
<sequence>MKLLAGTTDCRNGNCPTAWLTAQGTVVVQGYIVSDDVVRVPRDIVDRAARELEVQGAGRCAATVPGAGGLRIRGEWIDVGGTPTSLSCPAGERAHEVPVSAVHEAAIASARGAV</sequence>
<reference evidence="2" key="1">
    <citation type="journal article" date="2019" name="Int. J. Syst. Evol. Microbiol.">
        <title>The Global Catalogue of Microorganisms (GCM) 10K type strain sequencing project: providing services to taxonomists for standard genome sequencing and annotation.</title>
        <authorList>
            <consortium name="The Broad Institute Genomics Platform"/>
            <consortium name="The Broad Institute Genome Sequencing Center for Infectious Disease"/>
            <person name="Wu L."/>
            <person name="Ma J."/>
        </authorList>
    </citation>
    <scope>NUCLEOTIDE SEQUENCE [LARGE SCALE GENOMIC DNA]</scope>
    <source>
        <strain evidence="2">JCM 11896</strain>
    </source>
</reference>
<proteinExistence type="predicted"/>
<comment type="caution">
    <text evidence="1">The sequence shown here is derived from an EMBL/GenBank/DDBJ whole genome shotgun (WGS) entry which is preliminary data.</text>
</comment>
<gene>
    <name evidence="1" type="ORF">GCM10009613_55660</name>
</gene>
<protein>
    <submittedName>
        <fullName evidence="1">Uncharacterized protein</fullName>
    </submittedName>
</protein>
<dbReference type="Proteomes" id="UP001501414">
    <property type="component" value="Unassembled WGS sequence"/>
</dbReference>